<feature type="domain" description="Cas12f1-like TNB" evidence="9">
    <location>
        <begin position="320"/>
        <end position="386"/>
    </location>
</feature>
<proteinExistence type="inferred from homology"/>
<keyword evidence="6" id="KW-0238">DNA-binding</keyword>
<gene>
    <name evidence="11" type="ORF">HTZ77_27705</name>
</gene>
<dbReference type="GO" id="GO:0006310">
    <property type="term" value="P:DNA recombination"/>
    <property type="evidence" value="ECO:0007669"/>
    <property type="project" value="UniProtKB-KW"/>
</dbReference>
<sequence>MAVRRSFTFLLRPTSKQAAALTQCLEDHRQLYNAALEHRRTAYRAAKVTIRYGDQSAELKGIRADDSAGQGRWSFSSQQATLRRLDKAFKAFFARVKAGRTPGFPRFKGRGWFDTVEWPKDGDGCRWDSQPHHPTATFVRLQGVGHVRVHQHRRVLGTVKTISIKREGRRWFVVLSCDDVPAQPLPATGAVVGIDMGVARLVTTSNGDHIANQRHLAASAGRLAAAQRDLARRKRGSERRRKAVVRVAALHAKVRRQRLDGAHKAALALVRTYDVIVHEALKVTNMTRRAAPEPDGEGGWLPNGAAAKSGLNKSILDAGWGVFLTILSHKAESAGRKLIAVNPANTSRTCAECGHCAKENRTTQAEFRCVACGHTAHADINAAVNILRAGLALRNAAKAA</sequence>
<reference evidence="11 12" key="1">
    <citation type="submission" date="2020-06" db="EMBL/GenBank/DDBJ databases">
        <title>Nonomuraea sp. SMC257, a novel actinomycete isolated from soil.</title>
        <authorList>
            <person name="Chanama M."/>
        </authorList>
    </citation>
    <scope>NUCLEOTIDE SEQUENCE [LARGE SCALE GENOMIC DNA]</scope>
    <source>
        <strain evidence="11 12">SMC257</strain>
    </source>
</reference>
<evidence type="ECO:0000256" key="1">
    <source>
        <dbReference type="ARBA" id="ARBA00008761"/>
    </source>
</evidence>
<comment type="caution">
    <text evidence="11">The sequence shown here is derived from an EMBL/GenBank/DDBJ whole genome shotgun (WGS) entry which is preliminary data.</text>
</comment>
<dbReference type="Pfam" id="PF01385">
    <property type="entry name" value="OrfB_IS605"/>
    <property type="match status" value="1"/>
</dbReference>
<dbReference type="EMBL" id="JABWGN010000011">
    <property type="protein sequence ID" value="NUW35188.1"/>
    <property type="molecule type" value="Genomic_DNA"/>
</dbReference>
<feature type="domain" description="Probable transposase IS891/IS1136/IS1341" evidence="8">
    <location>
        <begin position="183"/>
        <end position="289"/>
    </location>
</feature>
<name>A0A7Y6IBH5_9ACTN</name>
<dbReference type="NCBIfam" id="NF040570">
    <property type="entry name" value="guided_TnpB"/>
    <property type="match status" value="1"/>
</dbReference>
<evidence type="ECO:0000313" key="11">
    <source>
        <dbReference type="EMBL" id="NUW35188.1"/>
    </source>
</evidence>
<evidence type="ECO:0000256" key="4">
    <source>
        <dbReference type="ARBA" id="ARBA00022723"/>
    </source>
</evidence>
<dbReference type="AlphaFoldDB" id="A0A7Y6IBH5"/>
<evidence type="ECO:0000259" key="9">
    <source>
        <dbReference type="Pfam" id="PF07282"/>
    </source>
</evidence>
<dbReference type="InterPro" id="IPR021027">
    <property type="entry name" value="Transposase_put_HTH"/>
</dbReference>
<evidence type="ECO:0000256" key="2">
    <source>
        <dbReference type="ARBA" id="ARBA00011044"/>
    </source>
</evidence>
<evidence type="ECO:0000256" key="5">
    <source>
        <dbReference type="ARBA" id="ARBA00022833"/>
    </source>
</evidence>
<comment type="similarity">
    <text evidence="1">In the C-terminal section; belongs to the transposase 35 family.</text>
</comment>
<dbReference type="InterPro" id="IPR010095">
    <property type="entry name" value="Cas12f1-like_TNB"/>
</dbReference>
<keyword evidence="4" id="KW-0479">Metal-binding</keyword>
<dbReference type="GO" id="GO:0003677">
    <property type="term" value="F:DNA binding"/>
    <property type="evidence" value="ECO:0007669"/>
    <property type="project" value="UniProtKB-KW"/>
</dbReference>
<protein>
    <submittedName>
        <fullName evidence="11">Transposase</fullName>
    </submittedName>
</protein>
<evidence type="ECO:0000313" key="12">
    <source>
        <dbReference type="Proteomes" id="UP000586042"/>
    </source>
</evidence>
<evidence type="ECO:0000256" key="7">
    <source>
        <dbReference type="ARBA" id="ARBA00023172"/>
    </source>
</evidence>
<dbReference type="PANTHER" id="PTHR30405:SF11">
    <property type="entry name" value="RNA-GUIDED DNA ENDONUCLEASE RV2885C-RELATED"/>
    <property type="match status" value="1"/>
</dbReference>
<keyword evidence="12" id="KW-1185">Reference proteome</keyword>
<evidence type="ECO:0000256" key="3">
    <source>
        <dbReference type="ARBA" id="ARBA00022578"/>
    </source>
</evidence>
<keyword evidence="7" id="KW-0233">DNA recombination</keyword>
<dbReference type="Proteomes" id="UP000586042">
    <property type="component" value="Unassembled WGS sequence"/>
</dbReference>
<keyword evidence="5" id="KW-0862">Zinc</keyword>
<dbReference type="Pfam" id="PF12323">
    <property type="entry name" value="HTH_OrfB_IS605"/>
    <property type="match status" value="1"/>
</dbReference>
<dbReference type="InterPro" id="IPR051399">
    <property type="entry name" value="RNA-guided_DNA_endo/Transpos"/>
</dbReference>
<organism evidence="11 12">
    <name type="scientific">Nonomuraea montanisoli</name>
    <dbReference type="NCBI Taxonomy" id="2741721"/>
    <lineage>
        <taxon>Bacteria</taxon>
        <taxon>Bacillati</taxon>
        <taxon>Actinomycetota</taxon>
        <taxon>Actinomycetes</taxon>
        <taxon>Streptosporangiales</taxon>
        <taxon>Streptosporangiaceae</taxon>
        <taxon>Nonomuraea</taxon>
    </lineage>
</organism>
<evidence type="ECO:0000259" key="10">
    <source>
        <dbReference type="Pfam" id="PF12323"/>
    </source>
</evidence>
<evidence type="ECO:0000259" key="8">
    <source>
        <dbReference type="Pfam" id="PF01385"/>
    </source>
</evidence>
<dbReference type="GO" id="GO:0032196">
    <property type="term" value="P:transposition"/>
    <property type="evidence" value="ECO:0007669"/>
    <property type="project" value="UniProtKB-KW"/>
</dbReference>
<dbReference type="GO" id="GO:0046872">
    <property type="term" value="F:metal ion binding"/>
    <property type="evidence" value="ECO:0007669"/>
    <property type="project" value="UniProtKB-KW"/>
</dbReference>
<dbReference type="InterPro" id="IPR001959">
    <property type="entry name" value="Transposase"/>
</dbReference>
<dbReference type="Pfam" id="PF07282">
    <property type="entry name" value="Cas12f1-like_TNB"/>
    <property type="match status" value="1"/>
</dbReference>
<keyword evidence="3" id="KW-0815">Transposition</keyword>
<feature type="domain" description="Transposase putative helix-turn-helix" evidence="10">
    <location>
        <begin position="1"/>
        <end position="45"/>
    </location>
</feature>
<comment type="similarity">
    <text evidence="2">In the N-terminal section; belongs to the transposase 2 family.</text>
</comment>
<evidence type="ECO:0000256" key="6">
    <source>
        <dbReference type="ARBA" id="ARBA00023125"/>
    </source>
</evidence>
<dbReference type="PANTHER" id="PTHR30405">
    <property type="entry name" value="TRANSPOSASE"/>
    <property type="match status" value="1"/>
</dbReference>
<accession>A0A7Y6IBH5</accession>